<keyword evidence="2" id="KW-0732">Signal</keyword>
<name>D7SMR9_VITVI</name>
<dbReference type="Proteomes" id="UP000009183">
    <property type="component" value="Chromosome 14"/>
</dbReference>
<proteinExistence type="predicted"/>
<feature type="transmembrane region" description="Helical" evidence="1">
    <location>
        <begin position="46"/>
        <end position="65"/>
    </location>
</feature>
<keyword evidence="1" id="KW-0812">Transmembrane</keyword>
<dbReference type="InParanoid" id="D7SMR9"/>
<feature type="chain" id="PRO_5003105990" evidence="2">
    <location>
        <begin position="23"/>
        <end position="114"/>
    </location>
</feature>
<evidence type="ECO:0000313" key="3">
    <source>
        <dbReference type="EMBL" id="CBI16866.3"/>
    </source>
</evidence>
<protein>
    <submittedName>
        <fullName evidence="3">Uncharacterized protein</fullName>
    </submittedName>
</protein>
<dbReference type="EMBL" id="FN594955">
    <property type="protein sequence ID" value="CBI16866.3"/>
    <property type="molecule type" value="Genomic_DNA"/>
</dbReference>
<evidence type="ECO:0000313" key="4">
    <source>
        <dbReference type="Proteomes" id="UP000009183"/>
    </source>
</evidence>
<organism evidence="3 4">
    <name type="scientific">Vitis vinifera</name>
    <name type="common">Grape</name>
    <dbReference type="NCBI Taxonomy" id="29760"/>
    <lineage>
        <taxon>Eukaryota</taxon>
        <taxon>Viridiplantae</taxon>
        <taxon>Streptophyta</taxon>
        <taxon>Embryophyta</taxon>
        <taxon>Tracheophyta</taxon>
        <taxon>Spermatophyta</taxon>
        <taxon>Magnoliopsida</taxon>
        <taxon>eudicotyledons</taxon>
        <taxon>Gunneridae</taxon>
        <taxon>Pentapetalae</taxon>
        <taxon>rosids</taxon>
        <taxon>Vitales</taxon>
        <taxon>Vitaceae</taxon>
        <taxon>Viteae</taxon>
        <taxon>Vitis</taxon>
    </lineage>
</organism>
<dbReference type="PROSITE" id="PS51257">
    <property type="entry name" value="PROKAR_LIPOPROTEIN"/>
    <property type="match status" value="1"/>
</dbReference>
<evidence type="ECO:0000256" key="2">
    <source>
        <dbReference type="SAM" id="SignalP"/>
    </source>
</evidence>
<accession>D7SMR9</accession>
<feature type="signal peptide" evidence="2">
    <location>
        <begin position="1"/>
        <end position="22"/>
    </location>
</feature>
<dbReference type="PaxDb" id="29760-VIT_14s0083g00260.t01"/>
<dbReference type="HOGENOM" id="CLU_2125602_0_0_1"/>
<evidence type="ECO:0000256" key="1">
    <source>
        <dbReference type="SAM" id="Phobius"/>
    </source>
</evidence>
<keyword evidence="1" id="KW-0472">Membrane</keyword>
<gene>
    <name evidence="3" type="ordered locus">VIT_14s0083g00260</name>
</gene>
<sequence length="114" mass="12732">MRAFLVCFLFISVLLFASCVSARELVQNVGEKVYQTLLQSPITMKAFLVCFLFISVLLFASCVSARELVQNEIMSTDHKVGITARESCGIYRRNCKSKPKKCSGKYKRCAPPGP</sequence>
<keyword evidence="4" id="KW-1185">Reference proteome</keyword>
<keyword evidence="1" id="KW-1133">Transmembrane helix</keyword>
<reference evidence="4" key="1">
    <citation type="journal article" date="2007" name="Nature">
        <title>The grapevine genome sequence suggests ancestral hexaploidization in major angiosperm phyla.</title>
        <authorList>
            <consortium name="The French-Italian Public Consortium for Grapevine Genome Characterization."/>
            <person name="Jaillon O."/>
            <person name="Aury J.-M."/>
            <person name="Noel B."/>
            <person name="Policriti A."/>
            <person name="Clepet C."/>
            <person name="Casagrande A."/>
            <person name="Choisne N."/>
            <person name="Aubourg S."/>
            <person name="Vitulo N."/>
            <person name="Jubin C."/>
            <person name="Vezzi A."/>
            <person name="Legeai F."/>
            <person name="Hugueney P."/>
            <person name="Dasilva C."/>
            <person name="Horner D."/>
            <person name="Mica E."/>
            <person name="Jublot D."/>
            <person name="Poulain J."/>
            <person name="Bruyere C."/>
            <person name="Billault A."/>
            <person name="Segurens B."/>
            <person name="Gouyvenoux M."/>
            <person name="Ugarte E."/>
            <person name="Cattonaro F."/>
            <person name="Anthouard V."/>
            <person name="Vico V."/>
            <person name="Del Fabbro C."/>
            <person name="Alaux M."/>
            <person name="Di Gaspero G."/>
            <person name="Dumas V."/>
            <person name="Felice N."/>
            <person name="Paillard S."/>
            <person name="Juman I."/>
            <person name="Moroldo M."/>
            <person name="Scalabrin S."/>
            <person name="Canaguier A."/>
            <person name="Le Clainche I."/>
            <person name="Malacrida G."/>
            <person name="Durand E."/>
            <person name="Pesole G."/>
            <person name="Laucou V."/>
            <person name="Chatelet P."/>
            <person name="Merdinoglu D."/>
            <person name="Delledonne M."/>
            <person name="Pezzotti M."/>
            <person name="Lecharny A."/>
            <person name="Scarpelli C."/>
            <person name="Artiguenave F."/>
            <person name="Pe M.E."/>
            <person name="Valle G."/>
            <person name="Morgante M."/>
            <person name="Caboche M."/>
            <person name="Adam-Blondon A.-F."/>
            <person name="Weissenbach J."/>
            <person name="Quetier F."/>
            <person name="Wincker P."/>
        </authorList>
    </citation>
    <scope>NUCLEOTIDE SEQUENCE [LARGE SCALE GENOMIC DNA]</scope>
    <source>
        <strain evidence="4">cv. Pinot noir / PN40024</strain>
    </source>
</reference>
<dbReference type="AlphaFoldDB" id="D7SMR9"/>